<reference evidence="4 5" key="1">
    <citation type="journal article" date="2020" name="ISME J.">
        <title>Uncovering the hidden diversity of litter-decomposition mechanisms in mushroom-forming fungi.</title>
        <authorList>
            <person name="Floudas D."/>
            <person name="Bentzer J."/>
            <person name="Ahren D."/>
            <person name="Johansson T."/>
            <person name="Persson P."/>
            <person name="Tunlid A."/>
        </authorList>
    </citation>
    <scope>NUCLEOTIDE SEQUENCE [LARGE SCALE GENOMIC DNA]</scope>
    <source>
        <strain evidence="4 5">CBS 101986</strain>
    </source>
</reference>
<feature type="chain" id="PRO_5034470413" description="Phospholipid scramblase" evidence="3">
    <location>
        <begin position="17"/>
        <end position="370"/>
    </location>
</feature>
<evidence type="ECO:0000256" key="1">
    <source>
        <dbReference type="ARBA" id="ARBA00005350"/>
    </source>
</evidence>
<comment type="caution">
    <text evidence="4">The sequence shown here is derived from an EMBL/GenBank/DDBJ whole genome shotgun (WGS) entry which is preliminary data.</text>
</comment>
<accession>A0A8H5FC05</accession>
<dbReference type="OrthoDB" id="191150at2759"/>
<sequence>MSVNLVLLIAMNLARRSIPYARTYASNTTRNQAFPSIMSRSYAISRFPKKLNRAGRTRAVLKPTISNKVDSRTEPYEGVQPEATGIDGNDGLRRLLFHSNTLVIERQLEMLNVFIGFEQSNKYTISDAAGEHLGYIAEEPKGFLGTITRQAFATHRPFRAVIMDKEGTPVLWEGFPRVRRPFAWINSRMFVQRLKDHSQSPFDPEPVLETFGEVQQIWHLWRRRYDLFLREYLPVDVADDISDVPAQSKNKSTYYQIAKVDAGLLAWNFKVLDEHAEEIASVGRAFRGFGREIFTDTGRYSVNFESSGVQSALPNTPDDVIESLPRPITKELDIDARALLLGLAVNIDFDYFSRHSSATGGGLFHMSHWD</sequence>
<keyword evidence="5" id="KW-1185">Reference proteome</keyword>
<dbReference type="InterPro" id="IPR005552">
    <property type="entry name" value="Scramblase"/>
</dbReference>
<comment type="similarity">
    <text evidence="1 2">Belongs to the phospholipid scramblase family.</text>
</comment>
<proteinExistence type="inferred from homology"/>
<dbReference type="Pfam" id="PF03803">
    <property type="entry name" value="Scramblase"/>
    <property type="match status" value="1"/>
</dbReference>
<dbReference type="PANTHER" id="PTHR23248:SF9">
    <property type="entry name" value="PHOSPHOLIPID SCRAMBLASE"/>
    <property type="match status" value="1"/>
</dbReference>
<dbReference type="GO" id="GO:0017128">
    <property type="term" value="F:phospholipid scramblase activity"/>
    <property type="evidence" value="ECO:0007669"/>
    <property type="project" value="InterPro"/>
</dbReference>
<evidence type="ECO:0000256" key="2">
    <source>
        <dbReference type="RuleBase" id="RU363116"/>
    </source>
</evidence>
<evidence type="ECO:0000313" key="4">
    <source>
        <dbReference type="EMBL" id="KAF5330868.1"/>
    </source>
</evidence>
<evidence type="ECO:0000256" key="3">
    <source>
        <dbReference type="SAM" id="SignalP"/>
    </source>
</evidence>
<dbReference type="Proteomes" id="UP000567179">
    <property type="component" value="Unassembled WGS sequence"/>
</dbReference>
<feature type="signal peptide" evidence="3">
    <location>
        <begin position="1"/>
        <end position="16"/>
    </location>
</feature>
<keyword evidence="3" id="KW-0732">Signal</keyword>
<name>A0A8H5FC05_9AGAR</name>
<dbReference type="EMBL" id="JAACJJ010000001">
    <property type="protein sequence ID" value="KAF5330868.1"/>
    <property type="molecule type" value="Genomic_DNA"/>
</dbReference>
<dbReference type="PANTHER" id="PTHR23248">
    <property type="entry name" value="PHOSPHOLIPID SCRAMBLASE-RELATED"/>
    <property type="match status" value="1"/>
</dbReference>
<organism evidence="4 5">
    <name type="scientific">Psilocybe cf. subviscida</name>
    <dbReference type="NCBI Taxonomy" id="2480587"/>
    <lineage>
        <taxon>Eukaryota</taxon>
        <taxon>Fungi</taxon>
        <taxon>Dikarya</taxon>
        <taxon>Basidiomycota</taxon>
        <taxon>Agaricomycotina</taxon>
        <taxon>Agaricomycetes</taxon>
        <taxon>Agaricomycetidae</taxon>
        <taxon>Agaricales</taxon>
        <taxon>Agaricineae</taxon>
        <taxon>Strophariaceae</taxon>
        <taxon>Psilocybe</taxon>
    </lineage>
</organism>
<evidence type="ECO:0000313" key="5">
    <source>
        <dbReference type="Proteomes" id="UP000567179"/>
    </source>
</evidence>
<dbReference type="AlphaFoldDB" id="A0A8H5FC05"/>
<protein>
    <recommendedName>
        <fullName evidence="2">Phospholipid scramblase</fullName>
    </recommendedName>
</protein>
<gene>
    <name evidence="4" type="ORF">D9619_005864</name>
</gene>
<dbReference type="GO" id="GO:0005886">
    <property type="term" value="C:plasma membrane"/>
    <property type="evidence" value="ECO:0007669"/>
    <property type="project" value="TreeGrafter"/>
</dbReference>